<dbReference type="AlphaFoldDB" id="H5TBL9"/>
<evidence type="ECO:0000256" key="1">
    <source>
        <dbReference type="SAM" id="MobiDB-lite"/>
    </source>
</evidence>
<evidence type="ECO:0000313" key="3">
    <source>
        <dbReference type="Proteomes" id="UP000053586"/>
    </source>
</evidence>
<dbReference type="RefSeq" id="WP_006005024.1">
    <property type="nucleotide sequence ID" value="NZ_BAET01000014.1"/>
</dbReference>
<feature type="region of interest" description="Disordered" evidence="1">
    <location>
        <begin position="167"/>
        <end position="193"/>
    </location>
</feature>
<organism evidence="2 3">
    <name type="scientific">Glaciecola punicea ACAM 611</name>
    <dbReference type="NCBI Taxonomy" id="1121923"/>
    <lineage>
        <taxon>Bacteria</taxon>
        <taxon>Pseudomonadati</taxon>
        <taxon>Pseudomonadota</taxon>
        <taxon>Gammaproteobacteria</taxon>
        <taxon>Alteromonadales</taxon>
        <taxon>Alteromonadaceae</taxon>
        <taxon>Glaciecola</taxon>
    </lineage>
</organism>
<keyword evidence="3" id="KW-1185">Reference proteome</keyword>
<dbReference type="Proteomes" id="UP000053586">
    <property type="component" value="Unassembled WGS sequence"/>
</dbReference>
<comment type="caution">
    <text evidence="2">The sequence shown here is derived from an EMBL/GenBank/DDBJ whole genome shotgun (WGS) entry which is preliminary data.</text>
</comment>
<reference evidence="2 3" key="1">
    <citation type="journal article" date="2012" name="J. Bacteriol.">
        <title>Genome sequence of proteorhodopsin-containing sea ice bacterium Glaciecola punicea ACAM 611T.</title>
        <authorList>
            <person name="Qin Q.-L."/>
            <person name="Xie B.-B."/>
            <person name="Shu Y.-L."/>
            <person name="Rong J.-C."/>
            <person name="Zhao D.-L."/>
            <person name="Zhang X.-Y."/>
            <person name="Chen X.-L."/>
            <person name="Zhou B.-C."/>
            <person name="Zhanga Y.-Z."/>
        </authorList>
    </citation>
    <scope>NUCLEOTIDE SEQUENCE [LARGE SCALE GENOMIC DNA]</scope>
    <source>
        <strain evidence="2 3">ACAM 611</strain>
    </source>
</reference>
<dbReference type="EMBL" id="BAET01000014">
    <property type="protein sequence ID" value="GAB55696.1"/>
    <property type="molecule type" value="Genomic_DNA"/>
</dbReference>
<gene>
    <name evidence="2" type="ORF">GPUN_1579</name>
</gene>
<reference evidence="2 3" key="2">
    <citation type="journal article" date="2017" name="Antonie Van Leeuwenhoek">
        <title>Rhizobium rhizosphaerae sp. nov., a novel species isolated from rice rhizosphere.</title>
        <authorList>
            <person name="Zhao J.J."/>
            <person name="Zhang J."/>
            <person name="Zhang R.J."/>
            <person name="Zhang C.W."/>
            <person name="Yin H.Q."/>
            <person name="Zhang X.X."/>
        </authorList>
    </citation>
    <scope>NUCLEOTIDE SEQUENCE [LARGE SCALE GENOMIC DNA]</scope>
    <source>
        <strain evidence="2 3">ACAM 611</strain>
    </source>
</reference>
<accession>H5TBL9</accession>
<proteinExistence type="predicted"/>
<dbReference type="PROSITE" id="PS51257">
    <property type="entry name" value="PROKAR_LIPOPROTEIN"/>
    <property type="match status" value="1"/>
</dbReference>
<protein>
    <recommendedName>
        <fullName evidence="4">Lipoprotein</fullName>
    </recommendedName>
</protein>
<feature type="compositionally biased region" description="Low complexity" evidence="1">
    <location>
        <begin position="173"/>
        <end position="193"/>
    </location>
</feature>
<sequence length="193" mass="20172">MIIKLRNSVVLCGLLFIISGCITTPQIGHEVSSIRADPKNEGITLTGSSSRYIVKNKDGSFCFGPPPDAAFTDSMSGSMGGLALTLFDNSTVNSSSSDALADAHQRVGLGGRNPNVLISREILFESCLLMEKANLTSAQMIDLYKITLDAIVQINAKSLDGNSIKSDNGASESLSLTAGSVSTSSSDSSDSDN</sequence>
<evidence type="ECO:0008006" key="4">
    <source>
        <dbReference type="Google" id="ProtNLM"/>
    </source>
</evidence>
<evidence type="ECO:0000313" key="2">
    <source>
        <dbReference type="EMBL" id="GAB55696.1"/>
    </source>
</evidence>
<name>H5TBL9_9ALTE</name>